<dbReference type="SUPFAM" id="SSF54292">
    <property type="entry name" value="2Fe-2S ferredoxin-like"/>
    <property type="match status" value="1"/>
</dbReference>
<sequence>MTIDGKTIEAEAGQTIMQVARDADLSIPSLCDSRELKGFGSCRMCVVEIGGRPGTSASCTTPAADGMVVNTQTDKLWKLRRGIVELYVSEHPLDCLTCSANGDCELQDVAAEVGLRDVRYDVEPSNTKQGVDTSNPFFFFDPSKCIVCSRCVRACDDLQVTHALSIDGRGFASRIIAGADESFMDSDCVSCGACVNECPVGALEDKQLRAAGNPDKWVRTTCGFCGVGCQFDAGIKGNQLVTMKPSADSPVNNGHACVKGRFASAYVNHKERLATPMIRETNDGEFREASWEEAYAFITERWKKILDESGPDALGTITSSRSTNELNYLGSKLMRAVVGTNNVDNCARVCHSATVKGMMTVFGAGAGTNSLGDIDVTDLLLASGCNPIHGHPVTGSRIMRARRRGMKLIVADPISTEFAQMANIHLQLRPGTNVALFQGLAHIVLRDGLEASSEWMETRTENLDPFKQMIAEMPPERCSELTTIPIETLEAAAHLYASVNAAMSVHGLGMTEHSHGSEGVMALASLALLTGNVGRPGTGINPLRGQNNVQGSCDMGALPNVYTNYQSASDVEQQQKVSAAWGVDVPTRAGMTYPKMLHAIKEGNVRSMYMIGSDIAHTDPNNEFVQDALGQLELLIVQDIFMTESAKLAHVVLPAATFLESNGTYTNGERRIQRI</sequence>
<dbReference type="PROSITE" id="PS51085">
    <property type="entry name" value="2FE2S_FER_2"/>
    <property type="match status" value="1"/>
</dbReference>
<feature type="domain" description="4Fe-4S Mo/W bis-MGD-type" evidence="17">
    <location>
        <begin position="215"/>
        <end position="271"/>
    </location>
</feature>
<evidence type="ECO:0000259" key="17">
    <source>
        <dbReference type="PROSITE" id="PS51669"/>
    </source>
</evidence>
<dbReference type="PANTHER" id="PTHR43105">
    <property type="entry name" value="RESPIRATORY NITRATE REDUCTASE"/>
    <property type="match status" value="1"/>
</dbReference>
<keyword evidence="8" id="KW-1278">Translocase</keyword>
<dbReference type="InterPro" id="IPR050123">
    <property type="entry name" value="Prok_molybdopt-oxidoreductase"/>
</dbReference>
<dbReference type="SMART" id="SM00926">
    <property type="entry name" value="Molybdop_Fe4S4"/>
    <property type="match status" value="1"/>
</dbReference>
<dbReference type="Pfam" id="PF04879">
    <property type="entry name" value="Molybdop_Fe4S4"/>
    <property type="match status" value="1"/>
</dbReference>
<keyword evidence="12" id="KW-0520">NAD</keyword>
<evidence type="ECO:0000256" key="9">
    <source>
        <dbReference type="ARBA" id="ARBA00023002"/>
    </source>
</evidence>
<name>A0A381V5W6_9ZZZZ</name>
<comment type="similarity">
    <text evidence="3">Belongs to the complex I 75 kDa subunit family.</text>
</comment>
<evidence type="ECO:0000259" key="16">
    <source>
        <dbReference type="PROSITE" id="PS51379"/>
    </source>
</evidence>
<evidence type="ECO:0000256" key="7">
    <source>
        <dbReference type="ARBA" id="ARBA00022737"/>
    </source>
</evidence>
<evidence type="ECO:0000256" key="13">
    <source>
        <dbReference type="ARBA" id="ARBA00023136"/>
    </source>
</evidence>
<dbReference type="CDD" id="cd00207">
    <property type="entry name" value="fer2"/>
    <property type="match status" value="1"/>
</dbReference>
<dbReference type="GO" id="GO:0051537">
    <property type="term" value="F:2 iron, 2 sulfur cluster binding"/>
    <property type="evidence" value="ECO:0007669"/>
    <property type="project" value="UniProtKB-KW"/>
</dbReference>
<dbReference type="InterPro" id="IPR000283">
    <property type="entry name" value="NADH_UbQ_OxRdtase_75kDa_su_CS"/>
</dbReference>
<evidence type="ECO:0008006" key="20">
    <source>
        <dbReference type="Google" id="ProtNLM"/>
    </source>
</evidence>
<dbReference type="GO" id="GO:0051539">
    <property type="term" value="F:4 iron, 4 sulfur cluster binding"/>
    <property type="evidence" value="ECO:0007669"/>
    <property type="project" value="UniProtKB-KW"/>
</dbReference>
<keyword evidence="6" id="KW-0479">Metal-binding</keyword>
<keyword evidence="5" id="KW-0001">2Fe-2S</keyword>
<dbReference type="PROSITE" id="PS00198">
    <property type="entry name" value="4FE4S_FER_1"/>
    <property type="match status" value="1"/>
</dbReference>
<dbReference type="Pfam" id="PF12838">
    <property type="entry name" value="Fer4_7"/>
    <property type="match status" value="1"/>
</dbReference>
<reference evidence="19" key="1">
    <citation type="submission" date="2018-05" db="EMBL/GenBank/DDBJ databases">
        <authorList>
            <person name="Lanie J.A."/>
            <person name="Ng W.-L."/>
            <person name="Kazmierczak K.M."/>
            <person name="Andrzejewski T.M."/>
            <person name="Davidsen T.M."/>
            <person name="Wayne K.J."/>
            <person name="Tettelin H."/>
            <person name="Glass J.I."/>
            <person name="Rusch D."/>
            <person name="Podicherti R."/>
            <person name="Tsui H.-C.T."/>
            <person name="Winkler M.E."/>
        </authorList>
    </citation>
    <scope>NUCLEOTIDE SEQUENCE</scope>
</reference>
<comment type="cofactor">
    <cofactor evidence="14">
        <name>[2Fe-2S] cluster</name>
        <dbReference type="ChEBI" id="CHEBI:190135"/>
    </cofactor>
</comment>
<dbReference type="InterPro" id="IPR027467">
    <property type="entry name" value="MopterinOxRdtase_cofactor_BS"/>
</dbReference>
<dbReference type="EMBL" id="UINC01007784">
    <property type="protein sequence ID" value="SVA35067.1"/>
    <property type="molecule type" value="Genomic_DNA"/>
</dbReference>
<dbReference type="InterPro" id="IPR019574">
    <property type="entry name" value="NADH_UbQ_OxRdtase_Gsu_4Fe4S-bd"/>
</dbReference>
<dbReference type="SUPFAM" id="SSF53706">
    <property type="entry name" value="Formate dehydrogenase/DMSO reductase, domains 1-3"/>
    <property type="match status" value="1"/>
</dbReference>
<dbReference type="Pfam" id="PF13510">
    <property type="entry name" value="Fer2_4"/>
    <property type="match status" value="1"/>
</dbReference>
<dbReference type="GO" id="GO:0008137">
    <property type="term" value="F:NADH dehydrogenase (ubiquinone) activity"/>
    <property type="evidence" value="ECO:0007669"/>
    <property type="project" value="InterPro"/>
</dbReference>
<protein>
    <recommendedName>
        <fullName evidence="20">Formate dehydrogenase subunit alpha</fullName>
    </recommendedName>
</protein>
<dbReference type="Gene3D" id="3.10.20.740">
    <property type="match status" value="1"/>
</dbReference>
<comment type="subcellular location">
    <subcellularLocation>
        <location evidence="2">Membrane</location>
    </subcellularLocation>
</comment>
<evidence type="ECO:0000256" key="11">
    <source>
        <dbReference type="ARBA" id="ARBA00023014"/>
    </source>
</evidence>
<dbReference type="GO" id="GO:0016020">
    <property type="term" value="C:membrane"/>
    <property type="evidence" value="ECO:0007669"/>
    <property type="project" value="UniProtKB-SubCell"/>
</dbReference>
<feature type="domain" description="4Fe-4S ferredoxin-type" evidence="16">
    <location>
        <begin position="180"/>
        <end position="208"/>
    </location>
</feature>
<keyword evidence="7" id="KW-0677">Repeat</keyword>
<keyword evidence="13" id="KW-0472">Membrane</keyword>
<evidence type="ECO:0000256" key="10">
    <source>
        <dbReference type="ARBA" id="ARBA00023004"/>
    </source>
</evidence>
<dbReference type="Pfam" id="PF10588">
    <property type="entry name" value="NADH-G_4Fe-4S_3"/>
    <property type="match status" value="1"/>
</dbReference>
<evidence type="ECO:0000313" key="19">
    <source>
        <dbReference type="EMBL" id="SVA35067.1"/>
    </source>
</evidence>
<evidence type="ECO:0000256" key="8">
    <source>
        <dbReference type="ARBA" id="ARBA00022967"/>
    </source>
</evidence>
<evidence type="ECO:0000256" key="4">
    <source>
        <dbReference type="ARBA" id="ARBA00022485"/>
    </source>
</evidence>
<evidence type="ECO:0000256" key="6">
    <source>
        <dbReference type="ARBA" id="ARBA00022723"/>
    </source>
</evidence>
<dbReference type="InterPro" id="IPR006656">
    <property type="entry name" value="Mopterin_OxRdtase"/>
</dbReference>
<gene>
    <name evidence="19" type="ORF">METZ01_LOCUS87921</name>
</gene>
<dbReference type="SMART" id="SM00929">
    <property type="entry name" value="NADH-G_4Fe-4S_3"/>
    <property type="match status" value="1"/>
</dbReference>
<feature type="domain" description="2Fe-2S ferredoxin-type" evidence="15">
    <location>
        <begin position="1"/>
        <end position="75"/>
    </location>
</feature>
<feature type="domain" description="4Fe-4S His(Cys)3-ligated-type" evidence="18">
    <location>
        <begin position="75"/>
        <end position="114"/>
    </location>
</feature>
<evidence type="ECO:0000256" key="14">
    <source>
        <dbReference type="ARBA" id="ARBA00034078"/>
    </source>
</evidence>
<accession>A0A381V5W6</accession>
<dbReference type="InterPro" id="IPR006963">
    <property type="entry name" value="Mopterin_OxRdtase_4Fe-4S_dom"/>
</dbReference>
<dbReference type="GO" id="GO:0003954">
    <property type="term" value="F:NADH dehydrogenase activity"/>
    <property type="evidence" value="ECO:0007669"/>
    <property type="project" value="TreeGrafter"/>
</dbReference>
<dbReference type="PROSITE" id="PS51669">
    <property type="entry name" value="4FE4S_MOW_BIS_MGD"/>
    <property type="match status" value="1"/>
</dbReference>
<evidence type="ECO:0000256" key="12">
    <source>
        <dbReference type="ARBA" id="ARBA00023027"/>
    </source>
</evidence>
<keyword evidence="11" id="KW-0411">Iron-sulfur</keyword>
<dbReference type="InterPro" id="IPR036010">
    <property type="entry name" value="2Fe-2S_ferredoxin-like_sf"/>
</dbReference>
<dbReference type="FunFam" id="3.10.20.740:FF:000004">
    <property type="entry name" value="NADH-quinone oxidoreductase"/>
    <property type="match status" value="1"/>
</dbReference>
<evidence type="ECO:0000256" key="2">
    <source>
        <dbReference type="ARBA" id="ARBA00004370"/>
    </source>
</evidence>
<dbReference type="PROSITE" id="PS51379">
    <property type="entry name" value="4FE4S_FER_2"/>
    <property type="match status" value="2"/>
</dbReference>
<organism evidence="19">
    <name type="scientific">marine metagenome</name>
    <dbReference type="NCBI Taxonomy" id="408172"/>
    <lineage>
        <taxon>unclassified sequences</taxon>
        <taxon>metagenomes</taxon>
        <taxon>ecological metagenomes</taxon>
    </lineage>
</organism>
<feature type="non-terminal residue" evidence="19">
    <location>
        <position position="675"/>
    </location>
</feature>
<dbReference type="Gene3D" id="3.40.50.740">
    <property type="match status" value="1"/>
</dbReference>
<dbReference type="AlphaFoldDB" id="A0A381V5W6"/>
<dbReference type="PROSITE" id="PS51839">
    <property type="entry name" value="4FE4S_HC3"/>
    <property type="match status" value="1"/>
</dbReference>
<keyword evidence="4" id="KW-0004">4Fe-4S</keyword>
<feature type="domain" description="4Fe-4S ferredoxin-type" evidence="16">
    <location>
        <begin position="136"/>
        <end position="169"/>
    </location>
</feature>
<dbReference type="Gene3D" id="3.40.228.10">
    <property type="entry name" value="Dimethylsulfoxide Reductase, domain 2"/>
    <property type="match status" value="1"/>
</dbReference>
<dbReference type="InterPro" id="IPR001041">
    <property type="entry name" value="2Fe-2S_ferredoxin-type"/>
</dbReference>
<dbReference type="PANTHER" id="PTHR43105:SF14">
    <property type="entry name" value="FORMATE DEHYDROGENASE H"/>
    <property type="match status" value="1"/>
</dbReference>
<evidence type="ECO:0000256" key="5">
    <source>
        <dbReference type="ARBA" id="ARBA00022714"/>
    </source>
</evidence>
<keyword evidence="9" id="KW-0560">Oxidoreductase</keyword>
<comment type="cofactor">
    <cofactor evidence="1">
        <name>[4Fe-4S] cluster</name>
        <dbReference type="ChEBI" id="CHEBI:49883"/>
    </cofactor>
</comment>
<dbReference type="FunFam" id="3.30.70.20:FF:000035">
    <property type="entry name" value="Iron hydrogenase 1"/>
    <property type="match status" value="1"/>
</dbReference>
<dbReference type="Pfam" id="PF00384">
    <property type="entry name" value="Molybdopterin"/>
    <property type="match status" value="1"/>
</dbReference>
<evidence type="ECO:0000256" key="3">
    <source>
        <dbReference type="ARBA" id="ARBA00005404"/>
    </source>
</evidence>
<evidence type="ECO:0000259" key="18">
    <source>
        <dbReference type="PROSITE" id="PS51839"/>
    </source>
</evidence>
<dbReference type="Gene3D" id="3.30.70.20">
    <property type="match status" value="1"/>
</dbReference>
<dbReference type="GO" id="GO:0046872">
    <property type="term" value="F:metal ion binding"/>
    <property type="evidence" value="ECO:0007669"/>
    <property type="project" value="UniProtKB-KW"/>
</dbReference>
<dbReference type="GO" id="GO:0042773">
    <property type="term" value="P:ATP synthesis coupled electron transport"/>
    <property type="evidence" value="ECO:0007669"/>
    <property type="project" value="InterPro"/>
</dbReference>
<proteinExistence type="inferred from homology"/>
<dbReference type="PROSITE" id="PS00641">
    <property type="entry name" value="COMPLEX1_75K_1"/>
    <property type="match status" value="1"/>
</dbReference>
<dbReference type="InterPro" id="IPR017896">
    <property type="entry name" value="4Fe4S_Fe-S-bd"/>
</dbReference>
<dbReference type="PROSITE" id="PS00551">
    <property type="entry name" value="MOLYBDOPTERIN_PROK_1"/>
    <property type="match status" value="1"/>
</dbReference>
<dbReference type="Gene3D" id="2.20.25.90">
    <property type="entry name" value="ADC-like domains"/>
    <property type="match status" value="1"/>
</dbReference>
<dbReference type="InterPro" id="IPR017900">
    <property type="entry name" value="4Fe4S_Fe_S_CS"/>
</dbReference>
<keyword evidence="10" id="KW-0408">Iron</keyword>
<dbReference type="SUPFAM" id="SSF54862">
    <property type="entry name" value="4Fe-4S ferredoxins"/>
    <property type="match status" value="1"/>
</dbReference>
<evidence type="ECO:0000259" key="15">
    <source>
        <dbReference type="PROSITE" id="PS51085"/>
    </source>
</evidence>
<evidence type="ECO:0000256" key="1">
    <source>
        <dbReference type="ARBA" id="ARBA00001966"/>
    </source>
</evidence>